<reference evidence="1 2" key="1">
    <citation type="submission" date="2020-11" db="EMBL/GenBank/DDBJ databases">
        <title>Arthrobacter antarcticus sp. nov., isolated from Antarctic Soil.</title>
        <authorList>
            <person name="Li J."/>
        </authorList>
    </citation>
    <scope>NUCLEOTIDE SEQUENCE [LARGE SCALE GENOMIC DNA]</scope>
    <source>
        <strain evidence="1 2">Z1-20</strain>
    </source>
</reference>
<organism evidence="1 2">
    <name type="scientific">Arthrobacter terrae</name>
    <dbReference type="NCBI Taxonomy" id="2935737"/>
    <lineage>
        <taxon>Bacteria</taxon>
        <taxon>Bacillati</taxon>
        <taxon>Actinomycetota</taxon>
        <taxon>Actinomycetes</taxon>
        <taxon>Micrococcales</taxon>
        <taxon>Micrococcaceae</taxon>
        <taxon>Arthrobacter</taxon>
    </lineage>
</organism>
<gene>
    <name evidence="1" type="ORF">IV500_09520</name>
</gene>
<dbReference type="Proteomes" id="UP000655366">
    <property type="component" value="Unassembled WGS sequence"/>
</dbReference>
<protein>
    <submittedName>
        <fullName evidence="1">Uncharacterized protein</fullName>
    </submittedName>
</protein>
<name>A0A931CJT5_9MICC</name>
<sequence length="106" mass="11630">MSEPDIDVCLDVLLHGGGFVLPSRDLSYDAAAFVGRLISSAQGVKMRIAVHEDGQFLTVTNPDHQVTEIEKRAGRMFTESVLGGHPVLTYEQALQASRRLAIRPVR</sequence>
<evidence type="ECO:0000313" key="1">
    <source>
        <dbReference type="EMBL" id="MBG0739623.1"/>
    </source>
</evidence>
<comment type="caution">
    <text evidence="1">The sequence shown here is derived from an EMBL/GenBank/DDBJ whole genome shotgun (WGS) entry which is preliminary data.</text>
</comment>
<keyword evidence="2" id="KW-1185">Reference proteome</keyword>
<dbReference type="RefSeq" id="WP_196396562.1">
    <property type="nucleotide sequence ID" value="NZ_JADNYM010000010.1"/>
</dbReference>
<dbReference type="EMBL" id="JADNYM010000010">
    <property type="protein sequence ID" value="MBG0739623.1"/>
    <property type="molecule type" value="Genomic_DNA"/>
</dbReference>
<dbReference type="AlphaFoldDB" id="A0A931CJT5"/>
<evidence type="ECO:0000313" key="2">
    <source>
        <dbReference type="Proteomes" id="UP000655366"/>
    </source>
</evidence>
<accession>A0A931CJT5</accession>
<proteinExistence type="predicted"/>